<sequence>MTFFVSKIIFMKKSRLKLLFILTISVSLSGYLFFTNTNKKEEIKISEFKKLVLANIEALAHSESGGGSTVCIGNGSIDCFGDKVEFMYSGFSLDGF</sequence>
<evidence type="ECO:0000256" key="1">
    <source>
        <dbReference type="SAM" id="Phobius"/>
    </source>
</evidence>
<dbReference type="AlphaFoldDB" id="A0A8G2BZQ0"/>
<keyword evidence="1" id="KW-0812">Transmembrane</keyword>
<dbReference type="EMBL" id="FNVS01000038">
    <property type="protein sequence ID" value="SEG30020.1"/>
    <property type="molecule type" value="Genomic_DNA"/>
</dbReference>
<evidence type="ECO:0000313" key="3">
    <source>
        <dbReference type="Proteomes" id="UP000236725"/>
    </source>
</evidence>
<dbReference type="Pfam" id="PF14055">
    <property type="entry name" value="NVEALA"/>
    <property type="match status" value="1"/>
</dbReference>
<accession>A0A8G2BZQ0</accession>
<gene>
    <name evidence="2" type="ORF">SAMN05444001_1381</name>
</gene>
<evidence type="ECO:0000313" key="2">
    <source>
        <dbReference type="EMBL" id="SEG30020.1"/>
    </source>
</evidence>
<feature type="transmembrane region" description="Helical" evidence="1">
    <location>
        <begin position="16"/>
        <end position="34"/>
    </location>
</feature>
<keyword evidence="1" id="KW-1133">Transmembrane helix</keyword>
<name>A0A8G2BZQ0_9BACT</name>
<keyword evidence="1" id="KW-0472">Membrane</keyword>
<organism evidence="2 3">
    <name type="scientific">Parabacteroides chinchillae</name>
    <dbReference type="NCBI Taxonomy" id="871327"/>
    <lineage>
        <taxon>Bacteria</taxon>
        <taxon>Pseudomonadati</taxon>
        <taxon>Bacteroidota</taxon>
        <taxon>Bacteroidia</taxon>
        <taxon>Bacteroidales</taxon>
        <taxon>Tannerellaceae</taxon>
        <taxon>Parabacteroides</taxon>
    </lineage>
</organism>
<proteinExistence type="predicted"/>
<dbReference type="InterPro" id="IPR025905">
    <property type="entry name" value="NVEALA"/>
</dbReference>
<comment type="caution">
    <text evidence="2">The sequence shown here is derived from an EMBL/GenBank/DDBJ whole genome shotgun (WGS) entry which is preliminary data.</text>
</comment>
<reference evidence="2 3" key="1">
    <citation type="submission" date="2016-10" db="EMBL/GenBank/DDBJ databases">
        <authorList>
            <person name="Varghese N."/>
            <person name="Submissions S."/>
        </authorList>
    </citation>
    <scope>NUCLEOTIDE SEQUENCE [LARGE SCALE GENOMIC DNA]</scope>
    <source>
        <strain evidence="2 3">DSM 29073</strain>
    </source>
</reference>
<keyword evidence="3" id="KW-1185">Reference proteome</keyword>
<dbReference type="Proteomes" id="UP000236725">
    <property type="component" value="Unassembled WGS sequence"/>
</dbReference>
<protein>
    <submittedName>
        <fullName evidence="2">NVEALA protein</fullName>
    </submittedName>
</protein>